<evidence type="ECO:0000313" key="2">
    <source>
        <dbReference type="Proteomes" id="UP000823615"/>
    </source>
</evidence>
<dbReference type="EMBL" id="JADIMT010000069">
    <property type="protein sequence ID" value="MBO8436525.1"/>
    <property type="molecule type" value="Genomic_DNA"/>
</dbReference>
<accession>A0A9D9E254</accession>
<reference evidence="1" key="1">
    <citation type="submission" date="2020-10" db="EMBL/GenBank/DDBJ databases">
        <authorList>
            <person name="Gilroy R."/>
        </authorList>
    </citation>
    <scope>NUCLEOTIDE SEQUENCE</scope>
    <source>
        <strain evidence="1">7293</strain>
    </source>
</reference>
<dbReference type="SUPFAM" id="SSF50969">
    <property type="entry name" value="YVTN repeat-like/Quinoprotein amine dehydrogenase"/>
    <property type="match status" value="1"/>
</dbReference>
<organism evidence="1 2">
    <name type="scientific">Candidatus Ornithospirochaeta stercoripullorum</name>
    <dbReference type="NCBI Taxonomy" id="2840899"/>
    <lineage>
        <taxon>Bacteria</taxon>
        <taxon>Pseudomonadati</taxon>
        <taxon>Spirochaetota</taxon>
        <taxon>Spirochaetia</taxon>
        <taxon>Spirochaetales</taxon>
        <taxon>Spirochaetaceae</taxon>
        <taxon>Spirochaetaceae incertae sedis</taxon>
        <taxon>Candidatus Ornithospirochaeta</taxon>
    </lineage>
</organism>
<name>A0A9D9E254_9SPIO</name>
<dbReference type="Proteomes" id="UP000823615">
    <property type="component" value="Unassembled WGS sequence"/>
</dbReference>
<gene>
    <name evidence="1" type="ORF">IAA97_06060</name>
</gene>
<dbReference type="InterPro" id="IPR011044">
    <property type="entry name" value="Quino_amine_DH_bsu"/>
</dbReference>
<sequence>MKAKLIVAAMLIAAVTLLPSCEESQSHATLRVNLRKDRSIVPADYPLEIETYRIIGDGPGAESFDVETSKETISLEGLVIGEWNITAEGLNSNDDVLVTGSAVHRLSSTNGSCTIILEDLVGTGSLEVEFIWDPERISGEPSIELELTPQYGTKETRELELTSMDKEEGKATYTGTDYPAGSYVLASRLYDGSVQVSGFVEAVRIAGDQVSKGTVEFDLDKYPTEPGTLEVVNNTGVPVSCVIEGLEDTVDADIPITVSISSETDDISSYSIMWYLDGNQIGEGTEVEITPTVGTHRLDVVASTSRLGTSGSASINFEALSITDPGVPSRGSIVSDCAEMELSGTSIVRFLPDGKVMIASNAEEKIHIASPIRGSLDPIRTYTYEELDITGELVDFDGIAVSDALSKIILLERNQFRVAVYNYNTSTSTLSFFSEGVPKYMPGGEDISDVGCVGYAEALYKDGQGVGAITVYAPFIDRWQIVYINLFEQSSDSEYMWMGNVLGACRDSHSPAGRIQSTDASMVAVLDDGCITFGMEGNREDSFNLQTSAAPPDKFPEYADRFNSIKTFGMSDEFTVMIAGEWLSFLTYDKVNTKWIYDGSIELGHEPSSMVVTKDFKYAYYIDLNADDIVTLEIISNGKSAKEIGRTALSRNGVDTLCLSRSGNSLIAYDADNASELEVFRITR</sequence>
<comment type="caution">
    <text evidence="1">The sequence shown here is derived from an EMBL/GenBank/DDBJ whole genome shotgun (WGS) entry which is preliminary data.</text>
</comment>
<dbReference type="AlphaFoldDB" id="A0A9D9E254"/>
<reference evidence="1" key="2">
    <citation type="journal article" date="2021" name="PeerJ">
        <title>Extensive microbial diversity within the chicken gut microbiome revealed by metagenomics and culture.</title>
        <authorList>
            <person name="Gilroy R."/>
            <person name="Ravi A."/>
            <person name="Getino M."/>
            <person name="Pursley I."/>
            <person name="Horton D.L."/>
            <person name="Alikhan N.F."/>
            <person name="Baker D."/>
            <person name="Gharbi K."/>
            <person name="Hall N."/>
            <person name="Watson M."/>
            <person name="Adriaenssens E.M."/>
            <person name="Foster-Nyarko E."/>
            <person name="Jarju S."/>
            <person name="Secka A."/>
            <person name="Antonio M."/>
            <person name="Oren A."/>
            <person name="Chaudhuri R.R."/>
            <person name="La Ragione R."/>
            <person name="Hildebrand F."/>
            <person name="Pallen M.J."/>
        </authorList>
    </citation>
    <scope>NUCLEOTIDE SEQUENCE</scope>
    <source>
        <strain evidence="1">7293</strain>
    </source>
</reference>
<proteinExistence type="predicted"/>
<evidence type="ECO:0000313" key="1">
    <source>
        <dbReference type="EMBL" id="MBO8436525.1"/>
    </source>
</evidence>
<protein>
    <submittedName>
        <fullName evidence="1">Uncharacterized protein</fullName>
    </submittedName>
</protein>